<dbReference type="PROSITE" id="PS00094">
    <property type="entry name" value="C5_MTASE_1"/>
    <property type="match status" value="1"/>
</dbReference>
<dbReference type="PRINTS" id="PR00105">
    <property type="entry name" value="C5METTRFRASE"/>
</dbReference>
<dbReference type="Proteomes" id="UP000057981">
    <property type="component" value="Chromosome"/>
</dbReference>
<organism evidence="9 10">
    <name type="scientific">Pseudalgibacter alginicilyticus</name>
    <dbReference type="NCBI Taxonomy" id="1736674"/>
    <lineage>
        <taxon>Bacteria</taxon>
        <taxon>Pseudomonadati</taxon>
        <taxon>Bacteroidota</taxon>
        <taxon>Flavobacteriia</taxon>
        <taxon>Flavobacteriales</taxon>
        <taxon>Flavobacteriaceae</taxon>
        <taxon>Pseudalgibacter</taxon>
    </lineage>
</organism>
<dbReference type="InterPro" id="IPR001525">
    <property type="entry name" value="C5_MeTfrase"/>
</dbReference>
<dbReference type="GO" id="GO:0032259">
    <property type="term" value="P:methylation"/>
    <property type="evidence" value="ECO:0007669"/>
    <property type="project" value="UniProtKB-KW"/>
</dbReference>
<accession>A0A0P0CCH4</accession>
<gene>
    <name evidence="9" type="ORF">APS56_00210</name>
</gene>
<dbReference type="NCBIfam" id="TIGR00675">
    <property type="entry name" value="dcm"/>
    <property type="match status" value="1"/>
</dbReference>
<comment type="catalytic activity">
    <reaction evidence="5 8">
        <text>a 2'-deoxycytidine in DNA + S-adenosyl-L-methionine = a 5-methyl-2'-deoxycytidine in DNA + S-adenosyl-L-homocysteine + H(+)</text>
        <dbReference type="Rhea" id="RHEA:13681"/>
        <dbReference type="Rhea" id="RHEA-COMP:11369"/>
        <dbReference type="Rhea" id="RHEA-COMP:11370"/>
        <dbReference type="ChEBI" id="CHEBI:15378"/>
        <dbReference type="ChEBI" id="CHEBI:57856"/>
        <dbReference type="ChEBI" id="CHEBI:59789"/>
        <dbReference type="ChEBI" id="CHEBI:85452"/>
        <dbReference type="ChEBI" id="CHEBI:85454"/>
        <dbReference type="EC" id="2.1.1.37"/>
    </reaction>
</comment>
<dbReference type="InterPro" id="IPR050390">
    <property type="entry name" value="C5-Methyltransferase"/>
</dbReference>
<keyword evidence="4" id="KW-0680">Restriction system</keyword>
<keyword evidence="2 6" id="KW-0808">Transferase</keyword>
<dbReference type="AlphaFoldDB" id="A0A0P0CCH4"/>
<dbReference type="GO" id="GO:0044027">
    <property type="term" value="P:negative regulation of gene expression via chromosomal CpG island methylation"/>
    <property type="evidence" value="ECO:0007669"/>
    <property type="project" value="TreeGrafter"/>
</dbReference>
<evidence type="ECO:0000313" key="9">
    <source>
        <dbReference type="EMBL" id="ALJ03664.1"/>
    </source>
</evidence>
<dbReference type="InterPro" id="IPR031303">
    <property type="entry name" value="C5_meth_CS"/>
</dbReference>
<dbReference type="PROSITE" id="PS51679">
    <property type="entry name" value="SAM_MT_C5"/>
    <property type="match status" value="1"/>
</dbReference>
<dbReference type="EC" id="2.1.1.37" evidence="8"/>
<dbReference type="PANTHER" id="PTHR10629:SF52">
    <property type="entry name" value="DNA (CYTOSINE-5)-METHYLTRANSFERASE 1"/>
    <property type="match status" value="1"/>
</dbReference>
<dbReference type="SUPFAM" id="SSF53335">
    <property type="entry name" value="S-adenosyl-L-methionine-dependent methyltransferases"/>
    <property type="match status" value="1"/>
</dbReference>
<evidence type="ECO:0000313" key="10">
    <source>
        <dbReference type="Proteomes" id="UP000057981"/>
    </source>
</evidence>
<sequence length="350" mass="40115">MENKINITPKMKENKKRWIHKGETEIENKIKVISLFSGSGGLDLGFLATGKYDIIFANDFNSQACETYSHNIGDHIVCEDIQKITHLKYADIIVGGPPCQGFSLANPSRAFDDPRNHLFKEYARILKEVQPKMFLMENVSGMVTMQKGNVFELIKKELSNCGYNLFHKLLNAKDFGVPQNRRRIIIIGVRKDIKEPFKFPTPTHDETNYLTVENSLLDTPIPESNPNHLIGKLTDLNLKRIQNIPEGGSMKDCPMHLQNNSDLNRSMRRLSRKNVSHTIVHNNCDHYYHPIENRRITIREMARIQGYPDDYIFFGSKSEQSRQVGNSVPIGLGKALAKSIYDFFNKIHLK</sequence>
<dbReference type="Pfam" id="PF00145">
    <property type="entry name" value="DNA_methylase"/>
    <property type="match status" value="1"/>
</dbReference>
<keyword evidence="10" id="KW-1185">Reference proteome</keyword>
<evidence type="ECO:0000256" key="5">
    <source>
        <dbReference type="ARBA" id="ARBA00047422"/>
    </source>
</evidence>
<dbReference type="InterPro" id="IPR029063">
    <property type="entry name" value="SAM-dependent_MTases_sf"/>
</dbReference>
<evidence type="ECO:0000256" key="6">
    <source>
        <dbReference type="PROSITE-ProRule" id="PRU01016"/>
    </source>
</evidence>
<evidence type="ECO:0000256" key="4">
    <source>
        <dbReference type="ARBA" id="ARBA00022747"/>
    </source>
</evidence>
<dbReference type="STRING" id="1736674.APS56_00210"/>
<dbReference type="PATRIC" id="fig|1736674.3.peg.46"/>
<evidence type="ECO:0000256" key="1">
    <source>
        <dbReference type="ARBA" id="ARBA00022603"/>
    </source>
</evidence>
<dbReference type="Gene3D" id="3.40.50.150">
    <property type="entry name" value="Vaccinia Virus protein VP39"/>
    <property type="match status" value="1"/>
</dbReference>
<dbReference type="GO" id="GO:0009307">
    <property type="term" value="P:DNA restriction-modification system"/>
    <property type="evidence" value="ECO:0007669"/>
    <property type="project" value="UniProtKB-KW"/>
</dbReference>
<dbReference type="InterPro" id="IPR018117">
    <property type="entry name" value="C5_DNA_meth_AS"/>
</dbReference>
<name>A0A0P0CCH4_9FLAO</name>
<comment type="similarity">
    <text evidence="6 7">Belongs to the class I-like SAM-binding methyltransferase superfamily. C5-methyltransferase family.</text>
</comment>
<feature type="active site" evidence="6">
    <location>
        <position position="99"/>
    </location>
</feature>
<keyword evidence="3 6" id="KW-0949">S-adenosyl-L-methionine</keyword>
<evidence type="ECO:0000256" key="8">
    <source>
        <dbReference type="RuleBase" id="RU000417"/>
    </source>
</evidence>
<evidence type="ECO:0000256" key="7">
    <source>
        <dbReference type="RuleBase" id="RU000416"/>
    </source>
</evidence>
<dbReference type="PANTHER" id="PTHR10629">
    <property type="entry name" value="CYTOSINE-SPECIFIC METHYLTRANSFERASE"/>
    <property type="match status" value="1"/>
</dbReference>
<dbReference type="CDD" id="cd00315">
    <property type="entry name" value="Cyt_C5_DNA_methylase"/>
    <property type="match status" value="1"/>
</dbReference>
<dbReference type="KEGG" id="ahz:APS56_00210"/>
<reference evidence="9 10" key="1">
    <citation type="submission" date="2015-10" db="EMBL/GenBank/DDBJ databases">
        <authorList>
            <person name="Gilbert D.G."/>
        </authorList>
    </citation>
    <scope>NUCLEOTIDE SEQUENCE [LARGE SCALE GENOMIC DNA]</scope>
    <source>
        <strain evidence="10">HZ-22</strain>
    </source>
</reference>
<dbReference type="EMBL" id="CP012898">
    <property type="protein sequence ID" value="ALJ03664.1"/>
    <property type="molecule type" value="Genomic_DNA"/>
</dbReference>
<evidence type="ECO:0000256" key="3">
    <source>
        <dbReference type="ARBA" id="ARBA00022691"/>
    </source>
</evidence>
<dbReference type="PROSITE" id="PS00095">
    <property type="entry name" value="C5_MTASE_2"/>
    <property type="match status" value="1"/>
</dbReference>
<dbReference type="GO" id="GO:0003886">
    <property type="term" value="F:DNA (cytosine-5-)-methyltransferase activity"/>
    <property type="evidence" value="ECO:0007669"/>
    <property type="project" value="UniProtKB-EC"/>
</dbReference>
<dbReference type="GO" id="GO:0003677">
    <property type="term" value="F:DNA binding"/>
    <property type="evidence" value="ECO:0007669"/>
    <property type="project" value="TreeGrafter"/>
</dbReference>
<keyword evidence="1 6" id="KW-0489">Methyltransferase</keyword>
<protein>
    <recommendedName>
        <fullName evidence="8">Cytosine-specific methyltransferase</fullName>
        <ecNumber evidence="8">2.1.1.37</ecNumber>
    </recommendedName>
</protein>
<evidence type="ECO:0000256" key="2">
    <source>
        <dbReference type="ARBA" id="ARBA00022679"/>
    </source>
</evidence>
<dbReference type="REBASE" id="129814">
    <property type="entry name" value="M.AspHZ22ORF210P"/>
</dbReference>
<proteinExistence type="inferred from homology"/>
<dbReference type="Gene3D" id="3.90.120.10">
    <property type="entry name" value="DNA Methylase, subunit A, domain 2"/>
    <property type="match status" value="1"/>
</dbReference>